<reference evidence="1" key="1">
    <citation type="submission" date="2024-06" db="EMBL/GenBank/DDBJ databases">
        <authorList>
            <person name="Ashkenazi R."/>
            <person name="Lipszyc R.R."/>
            <person name="Braunstein R."/>
            <person name="Yerushalmy O."/>
            <person name="Alkalay-Oren S."/>
            <person name="Coppenhagn-Glazer S."/>
            <person name="Hazan R."/>
        </authorList>
    </citation>
    <scope>NUCLEOTIDE SEQUENCE</scope>
</reference>
<organism evidence="1">
    <name type="scientific">Mammaliicoccus phage MSShimriz1</name>
    <dbReference type="NCBI Taxonomy" id="3230127"/>
    <lineage>
        <taxon>Viruses</taxon>
    </lineage>
</organism>
<proteinExistence type="predicted"/>
<dbReference type="EMBL" id="PP931174">
    <property type="protein sequence ID" value="XCH45216.1"/>
    <property type="molecule type" value="Genomic_DNA"/>
</dbReference>
<accession>A0AAU8GUW4</accession>
<sequence length="29" mass="3669">MNEMKRKSDYLYYLKRMESYADAINYKED</sequence>
<name>A0AAU8GUW4_9VIRU</name>
<evidence type="ECO:0000313" key="1">
    <source>
        <dbReference type="EMBL" id="XCH45216.1"/>
    </source>
</evidence>
<protein>
    <submittedName>
        <fullName evidence="1">Uncharacterized protein</fullName>
    </submittedName>
</protein>